<evidence type="ECO:0000256" key="1">
    <source>
        <dbReference type="SAM" id="Phobius"/>
    </source>
</evidence>
<feature type="transmembrane region" description="Helical" evidence="1">
    <location>
        <begin position="84"/>
        <end position="104"/>
    </location>
</feature>
<keyword evidence="1" id="KW-0472">Membrane</keyword>
<dbReference type="KEGG" id="pcx:LPB68_00500"/>
<keyword evidence="1" id="KW-1133">Transmembrane helix</keyword>
<feature type="transmembrane region" description="Helical" evidence="1">
    <location>
        <begin position="41"/>
        <end position="63"/>
    </location>
</feature>
<accession>A0A167FCA8</accession>
<gene>
    <name evidence="2" type="ORF">PNBC_03035</name>
</gene>
<evidence type="ECO:0000313" key="2">
    <source>
        <dbReference type="EMBL" id="OAB76404.1"/>
    </source>
</evidence>
<feature type="transmembrane region" description="Helical" evidence="1">
    <location>
        <begin position="110"/>
        <end position="129"/>
    </location>
</feature>
<keyword evidence="3" id="KW-1185">Reference proteome</keyword>
<reference evidence="2 3" key="1">
    <citation type="submission" date="2016-02" db="EMBL/GenBank/DDBJ databases">
        <title>Paenibacillus sp. LPB0068, isolated from Crassostrea gigas.</title>
        <authorList>
            <person name="Shin S.-K."/>
            <person name="Yi H."/>
        </authorList>
    </citation>
    <scope>NUCLEOTIDE SEQUENCE [LARGE SCALE GENOMIC DNA]</scope>
    <source>
        <strain evidence="2 3">LPB0068</strain>
    </source>
</reference>
<sequence>MGKGKSRNNLLLMFFCCIIFSLLVSHDESRVFYQKFEINNYYGSLILDILINFFSAFFILKLVSKLSFFEHYHRFLLNNFNKKTGKFISFVVVLMLLFLVFLPINYFIEHHYIVTFLGYHWLFAWLYLLDSFIITETTHHNRSGNKS</sequence>
<comment type="caution">
    <text evidence="2">The sequence shown here is derived from an EMBL/GenBank/DDBJ whole genome shotgun (WGS) entry which is preliminary data.</text>
</comment>
<organism evidence="2 3">
    <name type="scientific">Paenibacillus crassostreae</name>
    <dbReference type="NCBI Taxonomy" id="1763538"/>
    <lineage>
        <taxon>Bacteria</taxon>
        <taxon>Bacillati</taxon>
        <taxon>Bacillota</taxon>
        <taxon>Bacilli</taxon>
        <taxon>Bacillales</taxon>
        <taxon>Paenibacillaceae</taxon>
        <taxon>Paenibacillus</taxon>
    </lineage>
</organism>
<dbReference type="Proteomes" id="UP000077134">
    <property type="component" value="Unassembled WGS sequence"/>
</dbReference>
<protein>
    <submittedName>
        <fullName evidence="2">Uncharacterized protein</fullName>
    </submittedName>
</protein>
<name>A0A167FCA8_9BACL</name>
<proteinExistence type="predicted"/>
<keyword evidence="1" id="KW-0812">Transmembrane</keyword>
<dbReference type="RefSeq" id="WP_068655094.1">
    <property type="nucleotide sequence ID" value="NZ_CP017770.1"/>
</dbReference>
<evidence type="ECO:0000313" key="3">
    <source>
        <dbReference type="Proteomes" id="UP000077134"/>
    </source>
</evidence>
<dbReference type="AlphaFoldDB" id="A0A167FCA8"/>
<dbReference type="EMBL" id="LSFN01000005">
    <property type="protein sequence ID" value="OAB76404.1"/>
    <property type="molecule type" value="Genomic_DNA"/>
</dbReference>
<dbReference type="OrthoDB" id="9967774at2"/>